<evidence type="ECO:0000256" key="1">
    <source>
        <dbReference type="ARBA" id="ARBA00022679"/>
    </source>
</evidence>
<dbReference type="Gene3D" id="3.40.630.30">
    <property type="match status" value="1"/>
</dbReference>
<keyword evidence="2" id="KW-0012">Acyltransferase</keyword>
<accession>A0A0M7AEA0</accession>
<evidence type="ECO:0000313" key="5">
    <source>
        <dbReference type="Proteomes" id="UP000053235"/>
    </source>
</evidence>
<dbReference type="SUPFAM" id="SSF55729">
    <property type="entry name" value="Acyl-CoA N-acyltransferases (Nat)"/>
    <property type="match status" value="1"/>
</dbReference>
<dbReference type="RefSeq" id="WP_055672786.1">
    <property type="nucleotide sequence ID" value="NZ_CXWD01000013.1"/>
</dbReference>
<dbReference type="AlphaFoldDB" id="A0A0M7AEA0"/>
<dbReference type="PROSITE" id="PS51186">
    <property type="entry name" value="GNAT"/>
    <property type="match status" value="1"/>
</dbReference>
<keyword evidence="1 4" id="KW-0808">Transferase</keyword>
<feature type="domain" description="N-acetyltransferase" evidence="3">
    <location>
        <begin position="3"/>
        <end position="153"/>
    </location>
</feature>
<dbReference type="OrthoDB" id="9797456at2"/>
<evidence type="ECO:0000313" key="4">
    <source>
        <dbReference type="EMBL" id="CTQ72947.1"/>
    </source>
</evidence>
<dbReference type="PANTHER" id="PTHR43877">
    <property type="entry name" value="AMINOALKYLPHOSPHONATE N-ACETYLTRANSFERASE-RELATED-RELATED"/>
    <property type="match status" value="1"/>
</dbReference>
<dbReference type="Proteomes" id="UP000053235">
    <property type="component" value="Unassembled WGS sequence"/>
</dbReference>
<protein>
    <submittedName>
        <fullName evidence="4">Putative acetyltransferase involved in intracellular survival</fullName>
    </submittedName>
</protein>
<proteinExistence type="predicted"/>
<sequence>MTVTLRPVAPSDCDLICRHRHDMFQAAGDHKAAKAALTPAYRNWQQHALQSGSYFGFIAEVDGAAVGGVGLMVVDWPPHQLNPDVLQRGYVLNVFVEPEHRGQGIAKDMMAASDAAFQKRNVTHAVLTATDQARPIYEKDGWQQTAQMAKEIR</sequence>
<dbReference type="GO" id="GO:0016747">
    <property type="term" value="F:acyltransferase activity, transferring groups other than amino-acyl groups"/>
    <property type="evidence" value="ECO:0007669"/>
    <property type="project" value="InterPro"/>
</dbReference>
<keyword evidence="5" id="KW-1185">Reference proteome</keyword>
<evidence type="ECO:0000256" key="2">
    <source>
        <dbReference type="ARBA" id="ARBA00023315"/>
    </source>
</evidence>
<dbReference type="InterPro" id="IPR016181">
    <property type="entry name" value="Acyl_CoA_acyltransferase"/>
</dbReference>
<dbReference type="PANTHER" id="PTHR43877:SF2">
    <property type="entry name" value="AMINOALKYLPHOSPHONATE N-ACETYLTRANSFERASE-RELATED"/>
    <property type="match status" value="1"/>
</dbReference>
<reference evidence="5" key="1">
    <citation type="submission" date="2015-07" db="EMBL/GenBank/DDBJ databases">
        <authorList>
            <person name="Rodrigo-Torres Lidia"/>
            <person name="Arahal R.David."/>
        </authorList>
    </citation>
    <scope>NUCLEOTIDE SEQUENCE [LARGE SCALE GENOMIC DNA]</scope>
    <source>
        <strain evidence="5">CECT 5112</strain>
    </source>
</reference>
<evidence type="ECO:0000259" key="3">
    <source>
        <dbReference type="PROSITE" id="PS51186"/>
    </source>
</evidence>
<dbReference type="InterPro" id="IPR050832">
    <property type="entry name" value="Bact_Acetyltransf"/>
</dbReference>
<dbReference type="Pfam" id="PF13508">
    <property type="entry name" value="Acetyltransf_7"/>
    <property type="match status" value="1"/>
</dbReference>
<organism evidence="4 5">
    <name type="scientific">Roseibium alexandrii</name>
    <dbReference type="NCBI Taxonomy" id="388408"/>
    <lineage>
        <taxon>Bacteria</taxon>
        <taxon>Pseudomonadati</taxon>
        <taxon>Pseudomonadota</taxon>
        <taxon>Alphaproteobacteria</taxon>
        <taxon>Hyphomicrobiales</taxon>
        <taxon>Stappiaceae</taxon>
        <taxon>Roseibium</taxon>
    </lineage>
</organism>
<name>A0A0M7AEA0_9HYPH</name>
<gene>
    <name evidence="4" type="ORF">LAX5112_03380</name>
</gene>
<dbReference type="CDD" id="cd04301">
    <property type="entry name" value="NAT_SF"/>
    <property type="match status" value="1"/>
</dbReference>
<dbReference type="EMBL" id="CXWD01000013">
    <property type="protein sequence ID" value="CTQ72947.1"/>
    <property type="molecule type" value="Genomic_DNA"/>
</dbReference>
<dbReference type="InterPro" id="IPR000182">
    <property type="entry name" value="GNAT_dom"/>
</dbReference>